<dbReference type="PANTHER" id="PTHR30193">
    <property type="entry name" value="ABC TRANSPORTER PERMEASE PROTEIN"/>
    <property type="match status" value="1"/>
</dbReference>
<name>A0A4R8C0V1_9ACTN</name>
<feature type="domain" description="ABC transmembrane type-1" evidence="8">
    <location>
        <begin position="86"/>
        <end position="297"/>
    </location>
</feature>
<dbReference type="InterPro" id="IPR051393">
    <property type="entry name" value="ABC_transporter_permease"/>
</dbReference>
<dbReference type="CDD" id="cd06261">
    <property type="entry name" value="TM_PBP2"/>
    <property type="match status" value="1"/>
</dbReference>
<reference evidence="9 10" key="1">
    <citation type="submission" date="2019-03" db="EMBL/GenBank/DDBJ databases">
        <title>Genomic Encyclopedia of Type Strains, Phase III (KMG-III): the genomes of soil and plant-associated and newly described type strains.</title>
        <authorList>
            <person name="Whitman W."/>
        </authorList>
    </citation>
    <scope>NUCLEOTIDE SEQUENCE [LARGE SCALE GENOMIC DNA]</scope>
    <source>
        <strain evidence="9 10">VKM Ac-2573</strain>
    </source>
</reference>
<organism evidence="9 10">
    <name type="scientific">Kribbella pratensis</name>
    <dbReference type="NCBI Taxonomy" id="2512112"/>
    <lineage>
        <taxon>Bacteria</taxon>
        <taxon>Bacillati</taxon>
        <taxon>Actinomycetota</taxon>
        <taxon>Actinomycetes</taxon>
        <taxon>Propionibacteriales</taxon>
        <taxon>Kribbellaceae</taxon>
        <taxon>Kribbella</taxon>
    </lineage>
</organism>
<feature type="transmembrane region" description="Helical" evidence="7">
    <location>
        <begin position="90"/>
        <end position="111"/>
    </location>
</feature>
<keyword evidence="5 7" id="KW-1133">Transmembrane helix</keyword>
<evidence type="ECO:0000256" key="2">
    <source>
        <dbReference type="ARBA" id="ARBA00022448"/>
    </source>
</evidence>
<keyword evidence="6 7" id="KW-0472">Membrane</keyword>
<dbReference type="AlphaFoldDB" id="A0A4R8C0V1"/>
<keyword evidence="4 7" id="KW-0812">Transmembrane</keyword>
<dbReference type="SUPFAM" id="SSF161098">
    <property type="entry name" value="MetI-like"/>
    <property type="match status" value="1"/>
</dbReference>
<protein>
    <submittedName>
        <fullName evidence="9">Carbohydrate ABC transporter membrane protein 1 (CUT1 family)</fullName>
    </submittedName>
</protein>
<dbReference type="Pfam" id="PF00528">
    <property type="entry name" value="BPD_transp_1"/>
    <property type="match status" value="1"/>
</dbReference>
<dbReference type="Proteomes" id="UP000295146">
    <property type="component" value="Unassembled WGS sequence"/>
</dbReference>
<feature type="transmembrane region" description="Helical" evidence="7">
    <location>
        <begin position="278"/>
        <end position="300"/>
    </location>
</feature>
<evidence type="ECO:0000259" key="8">
    <source>
        <dbReference type="PROSITE" id="PS50928"/>
    </source>
</evidence>
<evidence type="ECO:0000256" key="5">
    <source>
        <dbReference type="ARBA" id="ARBA00022989"/>
    </source>
</evidence>
<keyword evidence="3" id="KW-1003">Cell membrane</keyword>
<keyword evidence="10" id="KW-1185">Reference proteome</keyword>
<dbReference type="PANTHER" id="PTHR30193:SF1">
    <property type="entry name" value="ABC TRANSPORTER PERMEASE PROTEIN YESP-RELATED"/>
    <property type="match status" value="1"/>
</dbReference>
<comment type="similarity">
    <text evidence="7">Belongs to the binding-protein-dependent transport system permease family.</text>
</comment>
<proteinExistence type="inferred from homology"/>
<comment type="caution">
    <text evidence="9">The sequence shown here is derived from an EMBL/GenBank/DDBJ whole genome shotgun (WGS) entry which is preliminary data.</text>
</comment>
<dbReference type="OrthoDB" id="9804439at2"/>
<evidence type="ECO:0000313" key="10">
    <source>
        <dbReference type="Proteomes" id="UP000295146"/>
    </source>
</evidence>
<comment type="subcellular location">
    <subcellularLocation>
        <location evidence="1 7">Cell membrane</location>
        <topology evidence="1 7">Multi-pass membrane protein</topology>
    </subcellularLocation>
</comment>
<dbReference type="InterPro" id="IPR035906">
    <property type="entry name" value="MetI-like_sf"/>
</dbReference>
<dbReference type="InterPro" id="IPR000515">
    <property type="entry name" value="MetI-like"/>
</dbReference>
<accession>A0A4R8C0V1</accession>
<feature type="transmembrane region" description="Helical" evidence="7">
    <location>
        <begin position="171"/>
        <end position="193"/>
    </location>
</feature>
<gene>
    <name evidence="9" type="ORF">EV653_3354</name>
</gene>
<sequence length="309" mass="33727">MAQAAPALETTTRRTGGTSKLARREARAFYGFASPWILGFILFGGGPVVAALLLSFAHWSLLSTPSWAGLANYRKMFADPLFYKSIANTVYFGAGSVCLGVVTSFLLAILLNQKVRGLGFFRTVFYLPSVVAGVATAILWVNILQPDYGLINNFLGLFGIKGPGWLVSEHWAIPGLILMSVWGAGNTIVIYLAGLQSISPALYEAALLDGAGWWNRFWNVTVPMMSPVIFFNVVTSLIASLQAYTLVLVMTEGGPNNATLMLGLYIYRQAFEYFDMGYAAALSWAMFALIGVATALQFLLARRWVHYDA</sequence>
<dbReference type="EMBL" id="SODP01000002">
    <property type="protein sequence ID" value="TDW69330.1"/>
    <property type="molecule type" value="Genomic_DNA"/>
</dbReference>
<dbReference type="GO" id="GO:0005886">
    <property type="term" value="C:plasma membrane"/>
    <property type="evidence" value="ECO:0007669"/>
    <property type="project" value="UniProtKB-SubCell"/>
</dbReference>
<feature type="transmembrane region" description="Helical" evidence="7">
    <location>
        <begin position="228"/>
        <end position="251"/>
    </location>
</feature>
<evidence type="ECO:0000256" key="6">
    <source>
        <dbReference type="ARBA" id="ARBA00023136"/>
    </source>
</evidence>
<keyword evidence="2 7" id="KW-0813">Transport</keyword>
<evidence type="ECO:0000256" key="1">
    <source>
        <dbReference type="ARBA" id="ARBA00004651"/>
    </source>
</evidence>
<dbReference type="Gene3D" id="1.10.3720.10">
    <property type="entry name" value="MetI-like"/>
    <property type="match status" value="1"/>
</dbReference>
<feature type="transmembrane region" description="Helical" evidence="7">
    <location>
        <begin position="123"/>
        <end position="143"/>
    </location>
</feature>
<evidence type="ECO:0000313" key="9">
    <source>
        <dbReference type="EMBL" id="TDW69330.1"/>
    </source>
</evidence>
<evidence type="ECO:0000256" key="4">
    <source>
        <dbReference type="ARBA" id="ARBA00022692"/>
    </source>
</evidence>
<evidence type="ECO:0000256" key="7">
    <source>
        <dbReference type="RuleBase" id="RU363032"/>
    </source>
</evidence>
<dbReference type="GO" id="GO:0055085">
    <property type="term" value="P:transmembrane transport"/>
    <property type="evidence" value="ECO:0007669"/>
    <property type="project" value="InterPro"/>
</dbReference>
<dbReference type="PROSITE" id="PS50928">
    <property type="entry name" value="ABC_TM1"/>
    <property type="match status" value="1"/>
</dbReference>
<dbReference type="RefSeq" id="WP_134104382.1">
    <property type="nucleotide sequence ID" value="NZ_SODP01000002.1"/>
</dbReference>
<feature type="transmembrane region" description="Helical" evidence="7">
    <location>
        <begin position="29"/>
        <end position="57"/>
    </location>
</feature>
<evidence type="ECO:0000256" key="3">
    <source>
        <dbReference type="ARBA" id="ARBA00022475"/>
    </source>
</evidence>